<dbReference type="Gene3D" id="3.30.40.10">
    <property type="entry name" value="Zinc/RING finger domain, C3HC4 (zinc finger)"/>
    <property type="match status" value="1"/>
</dbReference>
<dbReference type="InterPro" id="IPR011011">
    <property type="entry name" value="Znf_FYVE_PHD"/>
</dbReference>
<dbReference type="SUPFAM" id="SSF57903">
    <property type="entry name" value="FYVE/PHD zinc finger"/>
    <property type="match status" value="1"/>
</dbReference>
<organism evidence="1 2">
    <name type="scientific">Chilo suppressalis</name>
    <name type="common">Asiatic rice borer moth</name>
    <dbReference type="NCBI Taxonomy" id="168631"/>
    <lineage>
        <taxon>Eukaryota</taxon>
        <taxon>Metazoa</taxon>
        <taxon>Ecdysozoa</taxon>
        <taxon>Arthropoda</taxon>
        <taxon>Hexapoda</taxon>
        <taxon>Insecta</taxon>
        <taxon>Pterygota</taxon>
        <taxon>Neoptera</taxon>
        <taxon>Endopterygota</taxon>
        <taxon>Lepidoptera</taxon>
        <taxon>Glossata</taxon>
        <taxon>Ditrysia</taxon>
        <taxon>Pyraloidea</taxon>
        <taxon>Crambidae</taxon>
        <taxon>Crambinae</taxon>
        <taxon>Chilo</taxon>
    </lineage>
</organism>
<proteinExistence type="predicted"/>
<sequence>MSEAVNTLECALCDDVFTDGAHCHSCNKKLHFHCAQLNEPGYRKVGAKKQQQWRCPACRQTGQTVQIPAHTAIPSPITSPVIGQGNAQLLEEINKSLFMKLAPLAILAGEIRVLRGEFSSMKSSLGAIDERVNIIQDKLDVVTGDIEDGEQWNRMNNLEVKCIPQSKSENLLELISSPGKLI</sequence>
<name>A0ABN8B3X7_CHISP</name>
<protein>
    <recommendedName>
        <fullName evidence="3">PHD-type domain-containing protein</fullName>
    </recommendedName>
</protein>
<dbReference type="Proteomes" id="UP001153292">
    <property type="component" value="Chromosome 26"/>
</dbReference>
<dbReference type="EMBL" id="OU963919">
    <property type="protein sequence ID" value="CAH0403884.1"/>
    <property type="molecule type" value="Genomic_DNA"/>
</dbReference>
<evidence type="ECO:0000313" key="2">
    <source>
        <dbReference type="Proteomes" id="UP001153292"/>
    </source>
</evidence>
<evidence type="ECO:0008006" key="3">
    <source>
        <dbReference type="Google" id="ProtNLM"/>
    </source>
</evidence>
<dbReference type="InterPro" id="IPR013083">
    <property type="entry name" value="Znf_RING/FYVE/PHD"/>
</dbReference>
<evidence type="ECO:0000313" key="1">
    <source>
        <dbReference type="EMBL" id="CAH0403884.1"/>
    </source>
</evidence>
<reference evidence="1" key="1">
    <citation type="submission" date="2021-12" db="EMBL/GenBank/DDBJ databases">
        <authorList>
            <person name="King R."/>
        </authorList>
    </citation>
    <scope>NUCLEOTIDE SEQUENCE</scope>
</reference>
<gene>
    <name evidence="1" type="ORF">CHILSU_LOCUS7176</name>
</gene>
<accession>A0ABN8B3X7</accession>
<keyword evidence="2" id="KW-1185">Reference proteome</keyword>